<keyword evidence="2" id="KW-0560">Oxidoreductase</keyword>
<dbReference type="InterPro" id="IPR012349">
    <property type="entry name" value="Split_barrel_FMN-bd"/>
</dbReference>
<dbReference type="InterPro" id="IPR002563">
    <property type="entry name" value="Flavin_Rdtase-like_dom"/>
</dbReference>
<evidence type="ECO:0000256" key="3">
    <source>
        <dbReference type="SAM" id="MobiDB-lite"/>
    </source>
</evidence>
<protein>
    <recommendedName>
        <fullName evidence="4">Flavin reductase like domain-containing protein</fullName>
    </recommendedName>
</protein>
<dbReference type="PANTHER" id="PTHR30466:SF11">
    <property type="entry name" value="FLAVIN-DEPENDENT MONOOXYGENASE, REDUCTASE SUBUNIT HSAB"/>
    <property type="match status" value="1"/>
</dbReference>
<evidence type="ECO:0000313" key="6">
    <source>
        <dbReference type="Proteomes" id="UP001428817"/>
    </source>
</evidence>
<dbReference type="InterPro" id="IPR050268">
    <property type="entry name" value="NADH-dep_flavin_reductase"/>
</dbReference>
<dbReference type="Gene3D" id="2.30.110.10">
    <property type="entry name" value="Electron Transport, Fmn-binding Protein, Chain A"/>
    <property type="match status" value="1"/>
</dbReference>
<name>A0ABP9QK40_9PSEU</name>
<accession>A0ABP9QK40</accession>
<evidence type="ECO:0000313" key="5">
    <source>
        <dbReference type="EMBL" id="GAA5163320.1"/>
    </source>
</evidence>
<feature type="compositionally biased region" description="Basic and acidic residues" evidence="3">
    <location>
        <begin position="26"/>
        <end position="38"/>
    </location>
</feature>
<dbReference type="Proteomes" id="UP001428817">
    <property type="component" value="Unassembled WGS sequence"/>
</dbReference>
<evidence type="ECO:0000256" key="2">
    <source>
        <dbReference type="ARBA" id="ARBA00023002"/>
    </source>
</evidence>
<dbReference type="PANTHER" id="PTHR30466">
    <property type="entry name" value="FLAVIN REDUCTASE"/>
    <property type="match status" value="1"/>
</dbReference>
<dbReference type="SMART" id="SM00903">
    <property type="entry name" value="Flavin_Reduct"/>
    <property type="match status" value="1"/>
</dbReference>
<dbReference type="Pfam" id="PF01613">
    <property type="entry name" value="Flavin_Reduct"/>
    <property type="match status" value="1"/>
</dbReference>
<feature type="region of interest" description="Disordered" evidence="3">
    <location>
        <begin position="9"/>
        <end position="38"/>
    </location>
</feature>
<keyword evidence="6" id="KW-1185">Reference proteome</keyword>
<gene>
    <name evidence="5" type="ORF">GCM10023321_49980</name>
</gene>
<comment type="caution">
    <text evidence="5">The sequence shown here is derived from an EMBL/GenBank/DDBJ whole genome shotgun (WGS) entry which is preliminary data.</text>
</comment>
<reference evidence="6" key="1">
    <citation type="journal article" date="2019" name="Int. J. Syst. Evol. Microbiol.">
        <title>The Global Catalogue of Microorganisms (GCM) 10K type strain sequencing project: providing services to taxonomists for standard genome sequencing and annotation.</title>
        <authorList>
            <consortium name="The Broad Institute Genomics Platform"/>
            <consortium name="The Broad Institute Genome Sequencing Center for Infectious Disease"/>
            <person name="Wu L."/>
            <person name="Ma J."/>
        </authorList>
    </citation>
    <scope>NUCLEOTIDE SEQUENCE [LARGE SCALE GENOMIC DNA]</scope>
    <source>
        <strain evidence="6">JCM 18303</strain>
    </source>
</reference>
<organism evidence="5 6">
    <name type="scientific">Pseudonocardia eucalypti</name>
    <dbReference type="NCBI Taxonomy" id="648755"/>
    <lineage>
        <taxon>Bacteria</taxon>
        <taxon>Bacillati</taxon>
        <taxon>Actinomycetota</taxon>
        <taxon>Actinomycetes</taxon>
        <taxon>Pseudonocardiales</taxon>
        <taxon>Pseudonocardiaceae</taxon>
        <taxon>Pseudonocardia</taxon>
    </lineage>
</organism>
<dbReference type="SUPFAM" id="SSF50475">
    <property type="entry name" value="FMN-binding split barrel"/>
    <property type="match status" value="1"/>
</dbReference>
<dbReference type="RefSeq" id="WP_185060807.1">
    <property type="nucleotide sequence ID" value="NZ_BAABJP010000029.1"/>
</dbReference>
<proteinExistence type="inferred from homology"/>
<evidence type="ECO:0000259" key="4">
    <source>
        <dbReference type="SMART" id="SM00903"/>
    </source>
</evidence>
<sequence>MGYDVVGIVLTDKTSTTPPSDASAGADEHENVGEKWARRPTEFSTVPADRESLRRAYSCLPSGVVALGAVIDGSPLGMVAGSPGAVSETPPFASIVVSTRSKTWTRLRELPRLGMSLLSSGQIDVLQRLAGKQDRFSGVQWAGGPGGSVFVHDAALWLECSVHEEVPAGEHLVVLLNVHASRADTNAAPMLYRCSGYPRRSAS</sequence>
<evidence type="ECO:0000256" key="1">
    <source>
        <dbReference type="ARBA" id="ARBA00008898"/>
    </source>
</evidence>
<dbReference type="EMBL" id="BAABJP010000029">
    <property type="protein sequence ID" value="GAA5163320.1"/>
    <property type="molecule type" value="Genomic_DNA"/>
</dbReference>
<comment type="similarity">
    <text evidence="1">Belongs to the non-flavoprotein flavin reductase family.</text>
</comment>
<feature type="domain" description="Flavin reductase like" evidence="4">
    <location>
        <begin position="57"/>
        <end position="199"/>
    </location>
</feature>